<accession>A0A8H2XDS9</accession>
<evidence type="ECO:0000313" key="1">
    <source>
        <dbReference type="EMBL" id="CAE6419742.1"/>
    </source>
</evidence>
<evidence type="ECO:0000313" key="2">
    <source>
        <dbReference type="Proteomes" id="UP000663850"/>
    </source>
</evidence>
<feature type="non-terminal residue" evidence="1">
    <location>
        <position position="1"/>
    </location>
</feature>
<sequence length="146" mass="16901">MLPFGMTRPSRSFTSTVVDIFIRPSTVIEGNELPGIVELQAYLRSLDSVVLVYHRKRDKKTAKFDHIYVAFRTSGDADNFFRMWLFWDDGHFMKRSYKLRRRSDLPSVVLHLLQREVECIPLVVGFGTAKPPARFKGFAFTRMGPV</sequence>
<dbReference type="Proteomes" id="UP000663850">
    <property type="component" value="Unassembled WGS sequence"/>
</dbReference>
<comment type="caution">
    <text evidence="1">The sequence shown here is derived from an EMBL/GenBank/DDBJ whole genome shotgun (WGS) entry which is preliminary data.</text>
</comment>
<dbReference type="EMBL" id="CAJMWZ010000466">
    <property type="protein sequence ID" value="CAE6419742.1"/>
    <property type="molecule type" value="Genomic_DNA"/>
</dbReference>
<proteinExistence type="predicted"/>
<name>A0A8H2XDS9_9AGAM</name>
<dbReference type="AlphaFoldDB" id="A0A8H2XDS9"/>
<reference evidence="1" key="1">
    <citation type="submission" date="2021-01" db="EMBL/GenBank/DDBJ databases">
        <authorList>
            <person name="Kaushik A."/>
        </authorList>
    </citation>
    <scope>NUCLEOTIDE SEQUENCE</scope>
    <source>
        <strain evidence="1">Type strain: AG8-Rh-89/</strain>
    </source>
</reference>
<gene>
    <name evidence="1" type="ORF">RDB_LOCUS8699</name>
</gene>
<protein>
    <submittedName>
        <fullName evidence="1">Uncharacterized protein</fullName>
    </submittedName>
</protein>
<organism evidence="1 2">
    <name type="scientific">Rhizoctonia solani</name>
    <dbReference type="NCBI Taxonomy" id="456999"/>
    <lineage>
        <taxon>Eukaryota</taxon>
        <taxon>Fungi</taxon>
        <taxon>Dikarya</taxon>
        <taxon>Basidiomycota</taxon>
        <taxon>Agaricomycotina</taxon>
        <taxon>Agaricomycetes</taxon>
        <taxon>Cantharellales</taxon>
        <taxon>Ceratobasidiaceae</taxon>
        <taxon>Rhizoctonia</taxon>
    </lineage>
</organism>